<dbReference type="GO" id="GO:0016328">
    <property type="term" value="C:lateral plasma membrane"/>
    <property type="evidence" value="ECO:0007669"/>
    <property type="project" value="UniProtKB-SubCell"/>
</dbReference>
<evidence type="ECO:0000256" key="5">
    <source>
        <dbReference type="ARBA" id="ARBA00022427"/>
    </source>
</evidence>
<dbReference type="InterPro" id="IPR018490">
    <property type="entry name" value="cNMP-bd_dom_sf"/>
</dbReference>
<feature type="domain" description="Cyclic nucleotide-binding" evidence="15">
    <location>
        <begin position="98"/>
        <end position="213"/>
    </location>
</feature>
<dbReference type="CDD" id="cd00038">
    <property type="entry name" value="CAP_ED"/>
    <property type="match status" value="1"/>
</dbReference>
<keyword evidence="11 14" id="KW-1133">Transmembrane helix</keyword>
<evidence type="ECO:0000313" key="17">
    <source>
        <dbReference type="Proteomes" id="UP000326202"/>
    </source>
</evidence>
<evidence type="ECO:0000259" key="15">
    <source>
        <dbReference type="PROSITE" id="PS50042"/>
    </source>
</evidence>
<dbReference type="Pfam" id="PF00027">
    <property type="entry name" value="cNMP_binding"/>
    <property type="match status" value="1"/>
</dbReference>
<keyword evidence="13" id="KW-0325">Glycoprotein</keyword>
<evidence type="ECO:0000256" key="11">
    <source>
        <dbReference type="ARBA" id="ARBA00022989"/>
    </source>
</evidence>
<dbReference type="Pfam" id="PF04831">
    <property type="entry name" value="POPDC1-3"/>
    <property type="match status" value="1"/>
</dbReference>
<dbReference type="Proteomes" id="UP000326202">
    <property type="component" value="Chromosome"/>
</dbReference>
<sequence>MDALMTALNWENLAANLCYAILAFSYIVTNICWLRALAILALSLEALYFYFGSTPPLWVGIVWALIFVAINAVQLVLMARARLGVSLDEHERSLHQGLFEGMTYVAFHRLLKSGEWRRCDGGRELTVEGQSVSELFVVAEGMAKVEVNGDIVALVQPGSFVGEMSFLTGAPACATVTTVGPCRIFSISKTRLSKLLQVDEELRTAIHRTMGRDLVYKLKCTLPQAEAAQDEAA</sequence>
<dbReference type="SMART" id="SM00100">
    <property type="entry name" value="cNMP"/>
    <property type="match status" value="1"/>
</dbReference>
<keyword evidence="17" id="KW-1185">Reference proteome</keyword>
<evidence type="ECO:0000256" key="4">
    <source>
        <dbReference type="ARBA" id="ARBA00007146"/>
    </source>
</evidence>
<keyword evidence="10" id="KW-0965">Cell junction</keyword>
<evidence type="ECO:0000256" key="6">
    <source>
        <dbReference type="ARBA" id="ARBA00022473"/>
    </source>
</evidence>
<protein>
    <recommendedName>
        <fullName evidence="15">Cyclic nucleotide-binding domain-containing protein</fullName>
    </recommendedName>
</protein>
<accession>A0A5J6MJC2</accession>
<dbReference type="GO" id="GO:0007155">
    <property type="term" value="P:cell adhesion"/>
    <property type="evidence" value="ECO:0007669"/>
    <property type="project" value="UniProtKB-KW"/>
</dbReference>
<evidence type="ECO:0000256" key="10">
    <source>
        <dbReference type="ARBA" id="ARBA00022949"/>
    </source>
</evidence>
<comment type="subcellular location">
    <subcellularLocation>
        <location evidence="3">Cell junction</location>
        <location evidence="3">Tight junction</location>
    </subcellularLocation>
    <subcellularLocation>
        <location evidence="1">Lateral cell membrane</location>
    </subcellularLocation>
    <subcellularLocation>
        <location evidence="2">Membrane</location>
        <topology evidence="2">Multi-pass membrane protein</topology>
    </subcellularLocation>
</comment>
<keyword evidence="6" id="KW-0217">Developmental protein</keyword>
<gene>
    <name evidence="16" type="ORF">FRZ44_28680</name>
</gene>
<evidence type="ECO:0000256" key="9">
    <source>
        <dbReference type="ARBA" id="ARBA00022889"/>
    </source>
</evidence>
<reference evidence="16 17" key="1">
    <citation type="submission" date="2019-08" db="EMBL/GenBank/DDBJ databases">
        <title>Hyperibacter terrae gen. nov., sp. nov. and Hyperibacter viscosus sp. nov., two new members in the family Rhodospirillaceae isolated from the rhizosphere of Hypericum perforatum.</title>
        <authorList>
            <person name="Noviana Z."/>
        </authorList>
    </citation>
    <scope>NUCLEOTIDE SEQUENCE [LARGE SCALE GENOMIC DNA]</scope>
    <source>
        <strain evidence="16 17">R5913</strain>
    </source>
</reference>
<evidence type="ECO:0000256" key="7">
    <source>
        <dbReference type="ARBA" id="ARBA00022475"/>
    </source>
</evidence>
<dbReference type="KEGG" id="htq:FRZ44_28680"/>
<evidence type="ECO:0000256" key="2">
    <source>
        <dbReference type="ARBA" id="ARBA00004141"/>
    </source>
</evidence>
<dbReference type="InterPro" id="IPR014710">
    <property type="entry name" value="RmlC-like_jellyroll"/>
</dbReference>
<evidence type="ECO:0000256" key="1">
    <source>
        <dbReference type="ARBA" id="ARBA00004124"/>
    </source>
</evidence>
<dbReference type="GO" id="GO:0030552">
    <property type="term" value="F:cAMP binding"/>
    <property type="evidence" value="ECO:0007669"/>
    <property type="project" value="TreeGrafter"/>
</dbReference>
<dbReference type="GO" id="GO:0005923">
    <property type="term" value="C:bicellular tight junction"/>
    <property type="evidence" value="ECO:0007669"/>
    <property type="project" value="UniProtKB-SubCell"/>
</dbReference>
<proteinExistence type="inferred from homology"/>
<keyword evidence="8 14" id="KW-0812">Transmembrane</keyword>
<dbReference type="SUPFAM" id="SSF51206">
    <property type="entry name" value="cAMP-binding domain-like"/>
    <property type="match status" value="1"/>
</dbReference>
<dbReference type="PANTHER" id="PTHR12101">
    <property type="entry name" value="POPEYE DOMAIN CONTAINING PROTEIN"/>
    <property type="match status" value="1"/>
</dbReference>
<dbReference type="InterPro" id="IPR006916">
    <property type="entry name" value="POPDC1-3"/>
</dbReference>
<dbReference type="EMBL" id="CP042906">
    <property type="protein sequence ID" value="QEX17568.1"/>
    <property type="molecule type" value="Genomic_DNA"/>
</dbReference>
<evidence type="ECO:0000313" key="16">
    <source>
        <dbReference type="EMBL" id="QEX17568.1"/>
    </source>
</evidence>
<evidence type="ECO:0000256" key="13">
    <source>
        <dbReference type="ARBA" id="ARBA00023180"/>
    </source>
</evidence>
<evidence type="ECO:0000256" key="14">
    <source>
        <dbReference type="SAM" id="Phobius"/>
    </source>
</evidence>
<keyword evidence="12 14" id="KW-0472">Membrane</keyword>
<name>A0A5J6MJC2_9PROT</name>
<evidence type="ECO:0000256" key="12">
    <source>
        <dbReference type="ARBA" id="ARBA00023136"/>
    </source>
</evidence>
<keyword evidence="9" id="KW-0130">Cell adhesion</keyword>
<keyword evidence="7" id="KW-1003">Cell membrane</keyword>
<evidence type="ECO:0000256" key="8">
    <source>
        <dbReference type="ARBA" id="ARBA00022692"/>
    </source>
</evidence>
<feature type="transmembrane region" description="Helical" evidence="14">
    <location>
        <begin position="57"/>
        <end position="77"/>
    </location>
</feature>
<comment type="similarity">
    <text evidence="4">Belongs to the popeye family.</text>
</comment>
<evidence type="ECO:0000256" key="3">
    <source>
        <dbReference type="ARBA" id="ARBA00004435"/>
    </source>
</evidence>
<dbReference type="InterPro" id="IPR055272">
    <property type="entry name" value="POPDC1-3_dom"/>
</dbReference>
<dbReference type="PANTHER" id="PTHR12101:SF17">
    <property type="entry name" value="BLOOD VESSEL EPICARDIAL SUBSTANCE"/>
    <property type="match status" value="1"/>
</dbReference>
<organism evidence="16 17">
    <name type="scientific">Hypericibacter terrae</name>
    <dbReference type="NCBI Taxonomy" id="2602015"/>
    <lineage>
        <taxon>Bacteria</taxon>
        <taxon>Pseudomonadati</taxon>
        <taxon>Pseudomonadota</taxon>
        <taxon>Alphaproteobacteria</taxon>
        <taxon>Rhodospirillales</taxon>
        <taxon>Dongiaceae</taxon>
        <taxon>Hypericibacter</taxon>
    </lineage>
</organism>
<keyword evidence="5" id="KW-0796">Tight junction</keyword>
<dbReference type="InterPro" id="IPR000595">
    <property type="entry name" value="cNMP-bd_dom"/>
</dbReference>
<dbReference type="Gene3D" id="2.60.120.10">
    <property type="entry name" value="Jelly Rolls"/>
    <property type="match status" value="1"/>
</dbReference>
<dbReference type="PROSITE" id="PS50042">
    <property type="entry name" value="CNMP_BINDING_3"/>
    <property type="match status" value="1"/>
</dbReference>
<dbReference type="AlphaFoldDB" id="A0A5J6MJC2"/>